<evidence type="ECO:0000256" key="2">
    <source>
        <dbReference type="ARBA" id="ARBA00023235"/>
    </source>
</evidence>
<feature type="region of interest" description="Disordered" evidence="3">
    <location>
        <begin position="504"/>
        <end position="529"/>
    </location>
</feature>
<feature type="domain" description="TRUD" evidence="4">
    <location>
        <begin position="343"/>
        <end position="608"/>
    </location>
</feature>
<dbReference type="AlphaFoldDB" id="A0A2P4ZUR4"/>
<dbReference type="GO" id="GO:0001522">
    <property type="term" value="P:pseudouridine synthesis"/>
    <property type="evidence" value="ECO:0007669"/>
    <property type="project" value="InterPro"/>
</dbReference>
<dbReference type="CDD" id="cd01291">
    <property type="entry name" value="PseudoU_synth"/>
    <property type="match status" value="1"/>
</dbReference>
<feature type="region of interest" description="Disordered" evidence="3">
    <location>
        <begin position="184"/>
        <end position="209"/>
    </location>
</feature>
<evidence type="ECO:0000256" key="1">
    <source>
        <dbReference type="ARBA" id="ARBA00007953"/>
    </source>
</evidence>
<dbReference type="GO" id="GO:0009982">
    <property type="term" value="F:pseudouridine synthase activity"/>
    <property type="evidence" value="ECO:0007669"/>
    <property type="project" value="InterPro"/>
</dbReference>
<dbReference type="CDD" id="cd02576">
    <property type="entry name" value="PseudoU_synth_ScPUS7"/>
    <property type="match status" value="1"/>
</dbReference>
<comment type="similarity">
    <text evidence="1">Belongs to the pseudouridine synthase TruD family.</text>
</comment>
<feature type="compositionally biased region" description="Basic and acidic residues" evidence="3">
    <location>
        <begin position="74"/>
        <end position="85"/>
    </location>
</feature>
<name>A0A2P4ZUR4_9HYPO</name>
<dbReference type="InterPro" id="IPR042214">
    <property type="entry name" value="TruD_catalytic"/>
</dbReference>
<evidence type="ECO:0000256" key="3">
    <source>
        <dbReference type="SAM" id="MobiDB-lite"/>
    </source>
</evidence>
<dbReference type="PROSITE" id="PS50984">
    <property type="entry name" value="TRUD"/>
    <property type="match status" value="1"/>
</dbReference>
<gene>
    <name evidence="5" type="ORF">TGAM01_v203174</name>
</gene>
<dbReference type="PANTHER" id="PTHR13326:SF21">
    <property type="entry name" value="PSEUDOURIDYLATE SYNTHASE PUS7L"/>
    <property type="match status" value="1"/>
</dbReference>
<feature type="region of interest" description="Disordered" evidence="3">
    <location>
        <begin position="620"/>
        <end position="709"/>
    </location>
</feature>
<feature type="region of interest" description="Disordered" evidence="3">
    <location>
        <begin position="66"/>
        <end position="100"/>
    </location>
</feature>
<evidence type="ECO:0000259" key="4">
    <source>
        <dbReference type="PROSITE" id="PS50984"/>
    </source>
</evidence>
<feature type="compositionally biased region" description="Basic and acidic residues" evidence="3">
    <location>
        <begin position="626"/>
        <end position="665"/>
    </location>
</feature>
<reference evidence="5 6" key="1">
    <citation type="journal article" date="2016" name="Genome Announc.">
        <title>Draft Whole-Genome Sequence of Trichoderma gamsii T6085, a Promising Biocontrol Agent of Fusarium Head Blight on Wheat.</title>
        <authorList>
            <person name="Baroncelli R."/>
            <person name="Zapparata A."/>
            <person name="Piaggeschi G."/>
            <person name="Sarrocco S."/>
            <person name="Vannacci G."/>
        </authorList>
    </citation>
    <scope>NUCLEOTIDE SEQUENCE [LARGE SCALE GENOMIC DNA]</scope>
    <source>
        <strain evidence="5 6">T6085</strain>
    </source>
</reference>
<dbReference type="Proteomes" id="UP000054821">
    <property type="component" value="Unassembled WGS sequence"/>
</dbReference>
<accession>A0A2P4ZUR4</accession>
<dbReference type="InterPro" id="IPR001656">
    <property type="entry name" value="PsdUridine_synth_TruD"/>
</dbReference>
<protein>
    <recommendedName>
        <fullName evidence="4">TRUD domain-containing protein</fullName>
    </recommendedName>
</protein>
<comment type="caution">
    <text evidence="5">The sequence shown here is derived from an EMBL/GenBank/DDBJ whole genome shotgun (WGS) entry which is preliminary data.</text>
</comment>
<dbReference type="GO" id="GO:0005634">
    <property type="term" value="C:nucleus"/>
    <property type="evidence" value="ECO:0007669"/>
    <property type="project" value="TreeGrafter"/>
</dbReference>
<evidence type="ECO:0000313" key="6">
    <source>
        <dbReference type="Proteomes" id="UP000054821"/>
    </source>
</evidence>
<dbReference type="InterPro" id="IPR011760">
    <property type="entry name" value="PsdUridine_synth_TruD_insert"/>
</dbReference>
<proteinExistence type="inferred from homology"/>
<dbReference type="InterPro" id="IPR020103">
    <property type="entry name" value="PsdUridine_synth_cat_dom_sf"/>
</dbReference>
<organism evidence="5 6">
    <name type="scientific">Trichoderma gamsii</name>
    <dbReference type="NCBI Taxonomy" id="398673"/>
    <lineage>
        <taxon>Eukaryota</taxon>
        <taxon>Fungi</taxon>
        <taxon>Dikarya</taxon>
        <taxon>Ascomycota</taxon>
        <taxon>Pezizomycotina</taxon>
        <taxon>Sordariomycetes</taxon>
        <taxon>Hypocreomycetidae</taxon>
        <taxon>Hypocreales</taxon>
        <taxon>Hypocreaceae</taxon>
        <taxon>Trichoderma</taxon>
    </lineage>
</organism>
<dbReference type="EMBL" id="JPDN02000008">
    <property type="protein sequence ID" value="PON28037.1"/>
    <property type="molecule type" value="Genomic_DNA"/>
</dbReference>
<dbReference type="PIRSF" id="PIRSF037016">
    <property type="entry name" value="Pseudouridin_synth_euk_prd"/>
    <property type="match status" value="1"/>
</dbReference>
<dbReference type="STRING" id="398673.A0A2P4ZUR4"/>
<dbReference type="SUPFAM" id="SSF55120">
    <property type="entry name" value="Pseudouridine synthase"/>
    <property type="match status" value="1"/>
</dbReference>
<dbReference type="RefSeq" id="XP_018664449.1">
    <property type="nucleotide sequence ID" value="XM_018802531.1"/>
</dbReference>
<dbReference type="Pfam" id="PF01142">
    <property type="entry name" value="TruD"/>
    <property type="match status" value="1"/>
</dbReference>
<feature type="compositionally biased region" description="Low complexity" evidence="3">
    <location>
        <begin position="679"/>
        <end position="688"/>
    </location>
</feature>
<dbReference type="GO" id="GO:0003723">
    <property type="term" value="F:RNA binding"/>
    <property type="evidence" value="ECO:0007669"/>
    <property type="project" value="InterPro"/>
</dbReference>
<dbReference type="PANTHER" id="PTHR13326">
    <property type="entry name" value="TRNA PSEUDOURIDINE SYNTHASE D"/>
    <property type="match status" value="1"/>
</dbReference>
<dbReference type="NCBIfam" id="TIGR00094">
    <property type="entry name" value="tRNA_TruD_broad"/>
    <property type="match status" value="1"/>
</dbReference>
<keyword evidence="2" id="KW-0413">Isomerase</keyword>
<sequence>MSELAHYNVRQTASHAKSIGITQRATPLRFPWVGDLRVRFSDFQVNEIGKDGVVVHLRKIGLNGQNKPVADAAPVKEADTPKEQQDSTNEGDFNEVKDEPQEKEIVEIPAEDVTALSNLAGEKFAQELVALFRDGQAEPLERKKPVVSEPMDDKFKRGEIHQEIRRIFNSRIETSTGDAGAIVASFSAPTKRGKRGRGGRNRNRNKQEDQPIGEYLHFTLFKDNRDTMDAVNQIARILKVKPQVINYAGTKDRRASTVQRCSVRYTRDRSLAGINGKLWGITTGDYEYKTDPIHLGQLLGNEFAITIKNCQILGEDSAKPVSEQVGLMHANVQSALDHMTEHGWINYFGHQRFGTHQIGTHEVGKLILGDNYEGAINAILAYDEEIAQKAETEGIPSEPAKRDEYSRHLACMLFRTEKDVEKAIEIMPRRFAAEVCVLRHLNRQGKQSRRDFVGALIHITRGLRSMYLHAAQSHVWNHAASRRWELHGEKVIKGDLVIVETEATPQGSGQDQDGDDIINPVNPVEDDDDIPLQARPLTEEEAASGKYTVYDIVLPTPGYDVIYPDNEIGEFYKDFMGREENGSLDPHKMRRMRREFSLPGRYRKLMNRFLAKPSVEFKTYTDDEEQMHPTDLDLIKAERKPASNNKRSREDGDEARPSKVAKVEGENEAPNQTSQDEGAATSDAAADSAKVEETETTNAEETMEVDKPLKIAAIVKFQLGRSAYATVTLRELMGDPPESNAS</sequence>
<keyword evidence="6" id="KW-1185">Reference proteome</keyword>
<evidence type="ECO:0000313" key="5">
    <source>
        <dbReference type="EMBL" id="PON28037.1"/>
    </source>
</evidence>
<feature type="compositionally biased region" description="Basic residues" evidence="3">
    <location>
        <begin position="191"/>
        <end position="204"/>
    </location>
</feature>
<dbReference type="Gene3D" id="3.30.2350.20">
    <property type="entry name" value="TruD, catalytic domain"/>
    <property type="match status" value="2"/>
</dbReference>
<dbReference type="GeneID" id="29982614"/>